<dbReference type="EMBL" id="CAJEWD010000008">
    <property type="protein sequence ID" value="CAD2078551.1"/>
    <property type="molecule type" value="Genomic_DNA"/>
</dbReference>
<sequence>MFSSKYTWQVRQKTGAISDDLVKTYKLSDLEKTLLENRGYYDAEDIDTILQPNDYNWQYMPNINEAVSLIQSHMDKSSRILIYGDYDADGITSTAMLYDALYTNNENVSYFIPNRLEQGYGPNSDFFLFQVVGNVDLVITVDNGVSASEEIKLLRDNDIDVVIIDHHSFGEDLPDASIVHTAHPDSHYPFKDLAAAGTTYKVIEGLGLEKPQYLAFLAIGTVADIVSMTDENKYLVEQGLKELNEHPPLGLSSLLKMSNHSGKIDEETIGFTIAPRLNATGRLDEASLGVELLLASDANEAYELASTIDALNNERKALVEEIYQKAVSEIDPNNEINIVIGDDWHHGVLGIVASRLVDQFGKPTIVLSNDFDVYKGSARSIEGIDLLNELRKFSSYFDTLGGHSQALGCGVYESAVDEFKEKVTAHFNDMNLNLKPLKHIDYKITGNNISISDFERMSRLKPFGKDFAVPVFMLANQTVKSIRQVGKDLSHIKINLQETDIDIIGFKFGFLYREVQIGDKISLIGSLNINEFNHKRSLQMVLTDARVDDLQIIDMRSKNEQDFSQVSADDIFLTSVVDNHHTENYFLYGDSLPFAVDTLILRDIPYSLDDLQKSLSGLQVSKIIVIFNDKNELFFDGLPSKTLISEADQLFLEAEDGAIDLSIHAPYLAKKLGTSMKKLKIITDILEDLSRIELKDGIVYKDKNTEALNLSSSMHLKRLTDKIEAEAKLKMSSGPNMKDYLRTLITT</sequence>
<evidence type="ECO:0000256" key="3">
    <source>
        <dbReference type="ARBA" id="ARBA00022722"/>
    </source>
</evidence>
<feature type="domain" description="RecJ OB" evidence="9">
    <location>
        <begin position="440"/>
        <end position="544"/>
    </location>
</feature>
<dbReference type="AlphaFoldDB" id="A0A6V7RLZ9"/>
<feature type="domain" description="DDH" evidence="6">
    <location>
        <begin position="79"/>
        <end position="221"/>
    </location>
</feature>
<evidence type="ECO:0000256" key="2">
    <source>
        <dbReference type="ARBA" id="ARBA00019841"/>
    </source>
</evidence>
<dbReference type="NCBIfam" id="TIGR00644">
    <property type="entry name" value="recJ"/>
    <property type="match status" value="1"/>
</dbReference>
<keyword evidence="3" id="KW-0540">Nuclease</keyword>
<keyword evidence="4" id="KW-0378">Hydrolase</keyword>
<organism evidence="10 11">
    <name type="scientific">Jeotgalicoccus meleagridis</name>
    <dbReference type="NCBI Taxonomy" id="2759181"/>
    <lineage>
        <taxon>Bacteria</taxon>
        <taxon>Bacillati</taxon>
        <taxon>Bacillota</taxon>
        <taxon>Bacilli</taxon>
        <taxon>Bacillales</taxon>
        <taxon>Staphylococcaceae</taxon>
        <taxon>Jeotgalicoccus</taxon>
    </lineage>
</organism>
<evidence type="ECO:0000259" key="8">
    <source>
        <dbReference type="Pfam" id="PF10141"/>
    </source>
</evidence>
<dbReference type="PANTHER" id="PTHR30255">
    <property type="entry name" value="SINGLE-STRANDED-DNA-SPECIFIC EXONUCLEASE RECJ"/>
    <property type="match status" value="1"/>
</dbReference>
<dbReference type="InterPro" id="IPR038763">
    <property type="entry name" value="DHH_sf"/>
</dbReference>
<evidence type="ECO:0000256" key="1">
    <source>
        <dbReference type="ARBA" id="ARBA00005915"/>
    </source>
</evidence>
<dbReference type="GO" id="GO:0006281">
    <property type="term" value="P:DNA repair"/>
    <property type="evidence" value="ECO:0007669"/>
    <property type="project" value="InterPro"/>
</dbReference>
<dbReference type="InterPro" id="IPR003156">
    <property type="entry name" value="DHHA1_dom"/>
</dbReference>
<dbReference type="SUPFAM" id="SSF64182">
    <property type="entry name" value="DHH phosphoesterases"/>
    <property type="match status" value="1"/>
</dbReference>
<reference evidence="10 11" key="1">
    <citation type="submission" date="2020-07" db="EMBL/GenBank/DDBJ databases">
        <authorList>
            <person name="Criscuolo A."/>
        </authorList>
    </citation>
    <scope>NUCLEOTIDE SEQUENCE [LARGE SCALE GENOMIC DNA]</scope>
    <source>
        <strain evidence="10">CIP111649</strain>
    </source>
</reference>
<protein>
    <recommendedName>
        <fullName evidence="2">Single-stranded-DNA-specific exonuclease RecJ</fullName>
    </recommendedName>
</protein>
<evidence type="ECO:0000259" key="6">
    <source>
        <dbReference type="Pfam" id="PF01368"/>
    </source>
</evidence>
<dbReference type="InterPro" id="IPR051673">
    <property type="entry name" value="SSDNA_exonuclease_RecJ"/>
</dbReference>
<dbReference type="InterPro" id="IPR004610">
    <property type="entry name" value="RecJ"/>
</dbReference>
<dbReference type="Pfam" id="PF02272">
    <property type="entry name" value="DHHA1"/>
    <property type="match status" value="1"/>
</dbReference>
<dbReference type="GO" id="GO:0006310">
    <property type="term" value="P:DNA recombination"/>
    <property type="evidence" value="ECO:0007669"/>
    <property type="project" value="InterPro"/>
</dbReference>
<dbReference type="Pfam" id="PF01368">
    <property type="entry name" value="DHH"/>
    <property type="match status" value="1"/>
</dbReference>
<dbReference type="InterPro" id="IPR001667">
    <property type="entry name" value="DDH_dom"/>
</dbReference>
<evidence type="ECO:0000313" key="10">
    <source>
        <dbReference type="EMBL" id="CAD2078551.1"/>
    </source>
</evidence>
<evidence type="ECO:0000256" key="4">
    <source>
        <dbReference type="ARBA" id="ARBA00022801"/>
    </source>
</evidence>
<evidence type="ECO:0000256" key="5">
    <source>
        <dbReference type="ARBA" id="ARBA00022839"/>
    </source>
</evidence>
<keyword evidence="11" id="KW-1185">Reference proteome</keyword>
<dbReference type="InterPro" id="IPR018779">
    <property type="entry name" value="RecJ_C"/>
</dbReference>
<dbReference type="Gene3D" id="3.90.1640.30">
    <property type="match status" value="1"/>
</dbReference>
<dbReference type="GO" id="GO:0008409">
    <property type="term" value="F:5'-3' exonuclease activity"/>
    <property type="evidence" value="ECO:0007669"/>
    <property type="project" value="InterPro"/>
</dbReference>
<feature type="domain" description="Single-stranded-DNA-specific exonuclease RecJ C-terminal" evidence="8">
    <location>
        <begin position="552"/>
        <end position="741"/>
    </location>
</feature>
<dbReference type="Proteomes" id="UP000589351">
    <property type="component" value="Unassembled WGS sequence"/>
</dbReference>
<accession>A0A6V7RLZ9</accession>
<dbReference type="RefSeq" id="WP_185125897.1">
    <property type="nucleotide sequence ID" value="NZ_CAJEWD010000008.1"/>
</dbReference>
<keyword evidence="5 10" id="KW-0269">Exonuclease</keyword>
<feature type="domain" description="DHHA1" evidence="7">
    <location>
        <begin position="340"/>
        <end position="426"/>
    </location>
</feature>
<dbReference type="Pfam" id="PF17768">
    <property type="entry name" value="RecJ_OB"/>
    <property type="match status" value="1"/>
</dbReference>
<dbReference type="InterPro" id="IPR041122">
    <property type="entry name" value="RecJ_OB"/>
</dbReference>
<evidence type="ECO:0000259" key="7">
    <source>
        <dbReference type="Pfam" id="PF02272"/>
    </source>
</evidence>
<comment type="caution">
    <text evidence="10">The sequence shown here is derived from an EMBL/GenBank/DDBJ whole genome shotgun (WGS) entry which is preliminary data.</text>
</comment>
<dbReference type="Gene3D" id="3.10.310.30">
    <property type="match status" value="1"/>
</dbReference>
<name>A0A6V7RLZ9_9STAP</name>
<evidence type="ECO:0000259" key="9">
    <source>
        <dbReference type="Pfam" id="PF17768"/>
    </source>
</evidence>
<comment type="similarity">
    <text evidence="1">Belongs to the RecJ family.</text>
</comment>
<proteinExistence type="inferred from homology"/>
<evidence type="ECO:0000313" key="11">
    <source>
        <dbReference type="Proteomes" id="UP000589351"/>
    </source>
</evidence>
<dbReference type="GO" id="GO:0003676">
    <property type="term" value="F:nucleic acid binding"/>
    <property type="evidence" value="ECO:0007669"/>
    <property type="project" value="InterPro"/>
</dbReference>
<dbReference type="PANTHER" id="PTHR30255:SF2">
    <property type="entry name" value="SINGLE-STRANDED-DNA-SPECIFIC EXONUCLEASE RECJ"/>
    <property type="match status" value="1"/>
</dbReference>
<gene>
    <name evidence="10" type="primary">recJ</name>
    <name evidence="10" type="ORF">JEODO184_01397</name>
</gene>
<dbReference type="Pfam" id="PF10141">
    <property type="entry name" value="ssDNA-exonuc_C"/>
    <property type="match status" value="1"/>
</dbReference>